<evidence type="ECO:0000313" key="2">
    <source>
        <dbReference type="Proteomes" id="UP000664534"/>
    </source>
</evidence>
<sequence length="280" mass="32109">MASASQASPLLSIPLELRIKIYEHLLRPDSDRVCTLYHDRQGREASFDIDPTILRVNKQIYSEAVSILYDTATVRIDLATPVVRQCTGGRYPDHITDPPDLFREYTEGADKPPNGLDWRTAPHVVKHLDFDGGLDLTVQGYIYPHCFQRLRNIQLVTSRRAIWGGRRGGSYFSHTGKTIVRILRLLAEDQATKSPRTKRLKFTMYPDWRTVESQLLMTSGEKDRKTKAIVGLLKALKRMTDVNIEVEEGVYTKTLRELEMDEAEIDQWEKVLSFDSDIDL</sequence>
<comment type="caution">
    <text evidence="1">The sequence shown here is derived from an EMBL/GenBank/DDBJ whole genome shotgun (WGS) entry which is preliminary data.</text>
</comment>
<proteinExistence type="predicted"/>
<gene>
    <name evidence="1" type="ORF">IMSHALPRED_005006</name>
</gene>
<evidence type="ECO:0008006" key="3">
    <source>
        <dbReference type="Google" id="ProtNLM"/>
    </source>
</evidence>
<dbReference type="AlphaFoldDB" id="A0A8H3FF59"/>
<organism evidence="1 2">
    <name type="scientific">Imshaugia aleurites</name>
    <dbReference type="NCBI Taxonomy" id="172621"/>
    <lineage>
        <taxon>Eukaryota</taxon>
        <taxon>Fungi</taxon>
        <taxon>Dikarya</taxon>
        <taxon>Ascomycota</taxon>
        <taxon>Pezizomycotina</taxon>
        <taxon>Lecanoromycetes</taxon>
        <taxon>OSLEUM clade</taxon>
        <taxon>Lecanoromycetidae</taxon>
        <taxon>Lecanorales</taxon>
        <taxon>Lecanorineae</taxon>
        <taxon>Parmeliaceae</taxon>
        <taxon>Imshaugia</taxon>
    </lineage>
</organism>
<dbReference type="PANTHER" id="PTHR42085">
    <property type="entry name" value="F-BOX DOMAIN-CONTAINING PROTEIN"/>
    <property type="match status" value="1"/>
</dbReference>
<accession>A0A8H3FF59</accession>
<protein>
    <recommendedName>
        <fullName evidence="3">F-box domain-containing protein</fullName>
    </recommendedName>
</protein>
<dbReference type="PANTHER" id="PTHR42085:SF2">
    <property type="entry name" value="F-BOX DOMAIN-CONTAINING PROTEIN"/>
    <property type="match status" value="1"/>
</dbReference>
<reference evidence="1" key="1">
    <citation type="submission" date="2021-03" db="EMBL/GenBank/DDBJ databases">
        <authorList>
            <person name="Tagirdzhanova G."/>
        </authorList>
    </citation>
    <scope>NUCLEOTIDE SEQUENCE</scope>
</reference>
<evidence type="ECO:0000313" key="1">
    <source>
        <dbReference type="EMBL" id="CAF9920803.1"/>
    </source>
</evidence>
<dbReference type="OrthoDB" id="62952at2759"/>
<keyword evidence="2" id="KW-1185">Reference proteome</keyword>
<dbReference type="InterPro" id="IPR038883">
    <property type="entry name" value="AN11006-like"/>
</dbReference>
<dbReference type="Proteomes" id="UP000664534">
    <property type="component" value="Unassembled WGS sequence"/>
</dbReference>
<dbReference type="EMBL" id="CAJPDT010000026">
    <property type="protein sequence ID" value="CAF9920803.1"/>
    <property type="molecule type" value="Genomic_DNA"/>
</dbReference>
<name>A0A8H3FF59_9LECA</name>